<dbReference type="EMBL" id="AP035786">
    <property type="protein sequence ID" value="BFO74866.1"/>
    <property type="molecule type" value="Genomic_DNA"/>
</dbReference>
<accession>A0AB33IY47</accession>
<dbReference type="AlphaFoldDB" id="A0AB33IY47"/>
<evidence type="ECO:0000256" key="5">
    <source>
        <dbReference type="ARBA" id="ARBA00022989"/>
    </source>
</evidence>
<gene>
    <name evidence="12" type="ORF">GTC17254_24630</name>
</gene>
<name>A0AB33IY47_9BACT</name>
<feature type="domain" description="Heparinase II N-terminal" evidence="11">
    <location>
        <begin position="36"/>
        <end position="507"/>
    </location>
</feature>
<dbReference type="Gene3D" id="2.70.98.70">
    <property type="match status" value="1"/>
</dbReference>
<protein>
    <submittedName>
        <fullName evidence="12">DUF4962 domain-containing protein</fullName>
    </submittedName>
</protein>
<keyword evidence="7" id="KW-0325">Glycoprotein</keyword>
<organism evidence="12">
    <name type="scientific">Prevotella sp. GTC17254</name>
    <dbReference type="NCBI Taxonomy" id="3236794"/>
    <lineage>
        <taxon>Bacteria</taxon>
        <taxon>Pseudomonadati</taxon>
        <taxon>Bacteroidota</taxon>
        <taxon>Bacteroidia</taxon>
        <taxon>Bacteroidales</taxon>
        <taxon>Prevotellaceae</taxon>
        <taxon>Prevotella</taxon>
    </lineage>
</organism>
<evidence type="ECO:0000256" key="9">
    <source>
        <dbReference type="SAM" id="SignalP"/>
    </source>
</evidence>
<dbReference type="InterPro" id="IPR013783">
    <property type="entry name" value="Ig-like_fold"/>
</dbReference>
<keyword evidence="3" id="KW-0812">Transmembrane</keyword>
<dbReference type="GO" id="GO:0016020">
    <property type="term" value="C:membrane"/>
    <property type="evidence" value="ECO:0007669"/>
    <property type="project" value="UniProtKB-SubCell"/>
</dbReference>
<dbReference type="GO" id="GO:0047757">
    <property type="term" value="F:chondroitin-glucuronate 5-epimerase activity"/>
    <property type="evidence" value="ECO:0007669"/>
    <property type="project" value="TreeGrafter"/>
</dbReference>
<dbReference type="Pfam" id="PF07940">
    <property type="entry name" value="Hepar_II_III_C"/>
    <property type="match status" value="1"/>
</dbReference>
<keyword evidence="4 9" id="KW-0732">Signal</keyword>
<dbReference type="InterPro" id="IPR052447">
    <property type="entry name" value="Dermatan-Sulfate_Isomerase"/>
</dbReference>
<evidence type="ECO:0000259" key="10">
    <source>
        <dbReference type="Pfam" id="PF07940"/>
    </source>
</evidence>
<evidence type="ECO:0000256" key="1">
    <source>
        <dbReference type="ARBA" id="ARBA00004141"/>
    </source>
</evidence>
<proteinExistence type="predicted"/>
<evidence type="ECO:0000256" key="2">
    <source>
        <dbReference type="ARBA" id="ARBA00004196"/>
    </source>
</evidence>
<reference evidence="12" key="1">
    <citation type="submission" date="2024-07" db="EMBL/GenBank/DDBJ databases">
        <title>Complete genome sequence of Prevotella sp. YM-2024 GTC17254.</title>
        <authorList>
            <person name="Hayashi M."/>
            <person name="Muto Y."/>
            <person name="Tanaka K."/>
            <person name="Niwa H."/>
        </authorList>
    </citation>
    <scope>NUCLEOTIDE SEQUENCE</scope>
    <source>
        <strain evidence="12">GTC17254</strain>
    </source>
</reference>
<evidence type="ECO:0000256" key="3">
    <source>
        <dbReference type="ARBA" id="ARBA00022692"/>
    </source>
</evidence>
<keyword evidence="5" id="KW-1133">Transmembrane helix</keyword>
<evidence type="ECO:0000313" key="12">
    <source>
        <dbReference type="EMBL" id="BFO74866.1"/>
    </source>
</evidence>
<comment type="subcellular location">
    <subcellularLocation>
        <location evidence="2">Cell envelope</location>
    </subcellularLocation>
    <subcellularLocation>
        <location evidence="1">Membrane</location>
        <topology evidence="1">Multi-pass membrane protein</topology>
    </subcellularLocation>
</comment>
<keyword evidence="8" id="KW-0413">Isomerase</keyword>
<keyword evidence="6" id="KW-0472">Membrane</keyword>
<dbReference type="GO" id="GO:0030313">
    <property type="term" value="C:cell envelope"/>
    <property type="evidence" value="ECO:0007669"/>
    <property type="project" value="UniProtKB-SubCell"/>
</dbReference>
<dbReference type="InterPro" id="IPR008929">
    <property type="entry name" value="Chondroitin_lyas"/>
</dbReference>
<dbReference type="InterPro" id="IPR012480">
    <property type="entry name" value="Hepar_II_III_C"/>
</dbReference>
<feature type="signal peptide" evidence="9">
    <location>
        <begin position="1"/>
        <end position="26"/>
    </location>
</feature>
<evidence type="ECO:0000256" key="6">
    <source>
        <dbReference type="ARBA" id="ARBA00023136"/>
    </source>
</evidence>
<evidence type="ECO:0000256" key="7">
    <source>
        <dbReference type="ARBA" id="ARBA00023180"/>
    </source>
</evidence>
<sequence>MMKNKSVYIAALGLCFATYSVMEVQAQTRIVLDDVTLMHEMRATPSPADGDEITRRAVAFQWPLGVQLPVATGLDGLESDRPTPKKSFTYKIRYSRKPTFPDAETVEHTTKYPFYNTEKPLARGTWYWQYGYVEGRKVHWSNTLKLVMNPTADYFCPPSVQTLLSRMPDAHPRVLVLKADWEQLRARKALPEYRWYCKKADRVMQGEMQQIGNIRTARLKHLTNEMQVKAYLTRESRRIIDKEETDCNALIRAYLLTKQAAYAREAMKRILVMMDWDRNPNVKGDFNDATLLSLASTAYDSFYDLLSADEKVRLLDVIRTKARKMYQHYQNRLENHIADNHVWQMTLRILTMAAVSVYGEEPEAAEWLRYCYGVWLTRMPGLNADGAWHNGDSYFTVNTRTLIELPYFYSRVTGFDFFADPWYRANVYYTMYQQPPFSKSGGNGSSHQKKLKPAGARIGYLDALARLTVNTHAADYVRRTMRADSTILKGAFGGKSADLSWFRLLCHRELPVGDGLDRLPPSYIFPESGLASGMTDWHDYRQNAMWSFRSSPYGSTSHALANQNAWNTFYGGESLFYSSGHHVAFIDPHSVYCHRGTRAHNTILVNGMMQRIGTEGYGWMPRWYAGREVSYVLGDASNAYGEVVSELWKNRAAVSDVHFDEAHGWGKNHVKTYRRHLVSLGRTGIIFVYDELEADEPVEWSYLLHAVLQPITMEQRDRCVKISTSNTHGISDAYLFSSGSLTTDVTDRFFCQPVSWLRADEKGKMETYSNHWHFTAKTAKVRQYRFAAIVDTHAKTAMPRPMKQEADGTWQIGEWRIKFALDGQEPGAFCVYTRDMRTKVEYQGGATTVNDDGQQTLLTDVLPKLEI</sequence>
<evidence type="ECO:0000256" key="8">
    <source>
        <dbReference type="ARBA" id="ARBA00023235"/>
    </source>
</evidence>
<evidence type="ECO:0000256" key="4">
    <source>
        <dbReference type="ARBA" id="ARBA00022729"/>
    </source>
</evidence>
<dbReference type="Gene3D" id="2.60.40.10">
    <property type="entry name" value="Immunoglobulins"/>
    <property type="match status" value="1"/>
</dbReference>
<dbReference type="PANTHER" id="PTHR15532">
    <property type="match status" value="1"/>
</dbReference>
<dbReference type="InterPro" id="IPR032518">
    <property type="entry name" value="HepII_N"/>
</dbReference>
<feature type="chain" id="PRO_5044217363" evidence="9">
    <location>
        <begin position="27"/>
        <end position="867"/>
    </location>
</feature>
<dbReference type="GO" id="GO:0016829">
    <property type="term" value="F:lyase activity"/>
    <property type="evidence" value="ECO:0007669"/>
    <property type="project" value="InterPro"/>
</dbReference>
<evidence type="ECO:0000259" key="11">
    <source>
        <dbReference type="Pfam" id="PF16332"/>
    </source>
</evidence>
<feature type="domain" description="Heparinase II/III-like C-terminal" evidence="10">
    <location>
        <begin position="544"/>
        <end position="741"/>
    </location>
</feature>
<dbReference type="Pfam" id="PF16332">
    <property type="entry name" value="DUF4962"/>
    <property type="match status" value="1"/>
</dbReference>
<dbReference type="Gene3D" id="1.50.10.100">
    <property type="entry name" value="Chondroitin AC/alginate lyase"/>
    <property type="match status" value="1"/>
</dbReference>
<dbReference type="PANTHER" id="PTHR15532:SF5">
    <property type="entry name" value="SULFOTRANSFERASE DOMAIN-CONTAINING PROTEIN"/>
    <property type="match status" value="1"/>
</dbReference>
<dbReference type="SUPFAM" id="SSF48230">
    <property type="entry name" value="Chondroitin AC/alginate lyase"/>
    <property type="match status" value="1"/>
</dbReference>